<evidence type="ECO:0000313" key="2">
    <source>
        <dbReference type="Proteomes" id="UP000679749"/>
    </source>
</evidence>
<dbReference type="Proteomes" id="UP000679749">
    <property type="component" value="Unassembled WGS sequence"/>
</dbReference>
<name>A0A942U414_9BACI</name>
<protein>
    <submittedName>
        <fullName evidence="1">Uncharacterized protein</fullName>
    </submittedName>
</protein>
<reference evidence="1" key="1">
    <citation type="submission" date="2021-05" db="EMBL/GenBank/DDBJ databases">
        <title>Novel Bacillus species.</title>
        <authorList>
            <person name="Liu G."/>
        </authorList>
    </citation>
    <scope>NUCLEOTIDE SEQUENCE</scope>
    <source>
        <strain evidence="1">FJAT-49825</strain>
    </source>
</reference>
<proteinExistence type="predicted"/>
<dbReference type="AlphaFoldDB" id="A0A942U414"/>
<sequence>MKIKTYLTACGLLITIGLGAYLDSPYSFINKKLSYTADQPVHAVQASVEPPEDMPEMVEKLVKREKKGGYILETYQEYEVYKDENGNITEEVPTSKTETLKYYDYK</sequence>
<gene>
    <name evidence="1" type="ORF">KHA99_01750</name>
</gene>
<accession>A0A942U414</accession>
<keyword evidence="2" id="KW-1185">Reference proteome</keyword>
<evidence type="ECO:0000313" key="1">
    <source>
        <dbReference type="EMBL" id="MBS4211174.1"/>
    </source>
</evidence>
<dbReference type="RefSeq" id="WP_213115711.1">
    <property type="nucleotide sequence ID" value="NZ_JAGYPF010000001.1"/>
</dbReference>
<dbReference type="EMBL" id="JAGYPF010000001">
    <property type="protein sequence ID" value="MBS4211174.1"/>
    <property type="molecule type" value="Genomic_DNA"/>
</dbReference>
<comment type="caution">
    <text evidence="1">The sequence shown here is derived from an EMBL/GenBank/DDBJ whole genome shotgun (WGS) entry which is preliminary data.</text>
</comment>
<organism evidence="1 2">
    <name type="scientific">Neobacillus rhizophilus</name>
    <dbReference type="NCBI Taxonomy" id="2833579"/>
    <lineage>
        <taxon>Bacteria</taxon>
        <taxon>Bacillati</taxon>
        <taxon>Bacillota</taxon>
        <taxon>Bacilli</taxon>
        <taxon>Bacillales</taxon>
        <taxon>Bacillaceae</taxon>
        <taxon>Neobacillus</taxon>
    </lineage>
</organism>